<dbReference type="SUPFAM" id="SSF54197">
    <property type="entry name" value="HIT-like"/>
    <property type="match status" value="1"/>
</dbReference>
<dbReference type="InterPro" id="IPR011145">
    <property type="entry name" value="Scavenger_mRNA_decap_enz_N"/>
</dbReference>
<comment type="subcellular location">
    <subcellularLocation>
        <location evidence="5">Nucleus</location>
    </subcellularLocation>
</comment>
<dbReference type="SUPFAM" id="SSF102860">
    <property type="entry name" value="mRNA decapping enzyme DcpS N-terminal domain"/>
    <property type="match status" value="1"/>
</dbReference>
<dbReference type="Pfam" id="PF05652">
    <property type="entry name" value="DcpS"/>
    <property type="match status" value="1"/>
</dbReference>
<dbReference type="PANTHER" id="PTHR12978:SF0">
    <property type="entry name" value="M7GPPPX DIPHOSPHATASE"/>
    <property type="match status" value="1"/>
</dbReference>
<evidence type="ECO:0000256" key="2">
    <source>
        <dbReference type="ARBA" id="ARBA00012520"/>
    </source>
</evidence>
<reference evidence="6 7" key="1">
    <citation type="submission" date="2022-12" db="EMBL/GenBank/DDBJ databases">
        <title>Chromosome-level genome of Tegillarca granosa.</title>
        <authorList>
            <person name="Kim J."/>
        </authorList>
    </citation>
    <scope>NUCLEOTIDE SEQUENCE [LARGE SCALE GENOMIC DNA]</scope>
    <source>
        <strain evidence="6">Teg-2019</strain>
        <tissue evidence="6">Adductor muscle</tissue>
    </source>
</reference>
<dbReference type="Pfam" id="PF11969">
    <property type="entry name" value="DcpS_C"/>
    <property type="match status" value="1"/>
</dbReference>
<accession>A0ABQ9E9N9</accession>
<dbReference type="Gene3D" id="3.30.428.10">
    <property type="entry name" value="HIT-like"/>
    <property type="match status" value="1"/>
</dbReference>
<protein>
    <recommendedName>
        <fullName evidence="3 5">m7GpppX diphosphatase</fullName>
        <ecNumber evidence="2 5">3.6.1.59</ecNumber>
    </recommendedName>
</protein>
<comment type="catalytic activity">
    <reaction evidence="4 5">
        <text>a 5'-end (N(7)-methyl 5'-triphosphoguanosine)-ribonucleoside in mRNA + H2O = N(7)-methyl-GMP + a 5'-end diphospho-ribonucleoside in mRNA + 2 H(+)</text>
        <dbReference type="Rhea" id="RHEA:65388"/>
        <dbReference type="Rhea" id="RHEA-COMP:17165"/>
        <dbReference type="Rhea" id="RHEA-COMP:17167"/>
        <dbReference type="ChEBI" id="CHEBI:15377"/>
        <dbReference type="ChEBI" id="CHEBI:15378"/>
        <dbReference type="ChEBI" id="CHEBI:58285"/>
        <dbReference type="ChEBI" id="CHEBI:156461"/>
        <dbReference type="ChEBI" id="CHEBI:167616"/>
        <dbReference type="EC" id="3.6.1.59"/>
    </reaction>
</comment>
<organism evidence="6 7">
    <name type="scientific">Tegillarca granosa</name>
    <name type="common">Malaysian cockle</name>
    <name type="synonym">Anadara granosa</name>
    <dbReference type="NCBI Taxonomy" id="220873"/>
    <lineage>
        <taxon>Eukaryota</taxon>
        <taxon>Metazoa</taxon>
        <taxon>Spiralia</taxon>
        <taxon>Lophotrochozoa</taxon>
        <taxon>Mollusca</taxon>
        <taxon>Bivalvia</taxon>
        <taxon>Autobranchia</taxon>
        <taxon>Pteriomorphia</taxon>
        <taxon>Arcoida</taxon>
        <taxon>Arcoidea</taxon>
        <taxon>Arcidae</taxon>
        <taxon>Tegillarca</taxon>
    </lineage>
</organism>
<dbReference type="Proteomes" id="UP001217089">
    <property type="component" value="Unassembled WGS sequence"/>
</dbReference>
<keyword evidence="5" id="KW-0378">Hydrolase</keyword>
<evidence type="ECO:0000256" key="1">
    <source>
        <dbReference type="ARBA" id="ARBA00010208"/>
    </source>
</evidence>
<dbReference type="PANTHER" id="PTHR12978">
    <property type="entry name" value="HISTIDINE TRIAD HIT PROTEIN MEMBER"/>
    <property type="match status" value="1"/>
</dbReference>
<keyword evidence="7" id="KW-1185">Reference proteome</keyword>
<comment type="similarity">
    <text evidence="1 5">Belongs to the HIT family.</text>
</comment>
<dbReference type="Gene3D" id="3.30.200.40">
    <property type="entry name" value="Scavenger mRNA decapping enzyme, N-terminal domain"/>
    <property type="match status" value="1"/>
</dbReference>
<evidence type="ECO:0000256" key="3">
    <source>
        <dbReference type="ARBA" id="ARBA00015636"/>
    </source>
</evidence>
<evidence type="ECO:0000313" key="6">
    <source>
        <dbReference type="EMBL" id="KAJ8302032.1"/>
    </source>
</evidence>
<name>A0ABQ9E9N9_TEGGR</name>
<dbReference type="EMBL" id="JARBDR010000918">
    <property type="protein sequence ID" value="KAJ8302032.1"/>
    <property type="molecule type" value="Genomic_DNA"/>
</dbReference>
<evidence type="ECO:0000256" key="5">
    <source>
        <dbReference type="PIRNR" id="PIRNR028973"/>
    </source>
</evidence>
<dbReference type="PIRSF" id="PIRSF028973">
    <property type="entry name" value="Scavenger_mRNA_decap_enz"/>
    <property type="match status" value="1"/>
</dbReference>
<sequence>MASKNESRTHVDDVQAKKPKLEISDNEALDLTGKSSLKSFKAFDFTEVLNEDAKQKFLFLHGKSENKDAVVLLEKTPFSTDINTIKKILSSETHLKETLKNDIYGTYEATIPAELNSVKATVIYPATEKHITKYKEQEMFVVYETEDLYNSVTLPHIESQKFSVQWVYNILDKKCESDRIVFEDCSSEDTGFILLPDMKWDRKDINSLYLQAIVHKHGIKSLRDLDQSHLPLLKNILKKSLEAVKEKFGVSKDKLRVYIHYLPSYYHLHVHITHVKLEAPGFEADHAHLLSDVIENIELCSDYYKQRTLTYKVREQDELYKRLKDTYFC</sequence>
<evidence type="ECO:0000313" key="7">
    <source>
        <dbReference type="Proteomes" id="UP001217089"/>
    </source>
</evidence>
<keyword evidence="5" id="KW-0507">mRNA processing</keyword>
<dbReference type="InterPro" id="IPR036265">
    <property type="entry name" value="HIT-like_sf"/>
</dbReference>
<keyword evidence="5" id="KW-0539">Nucleus</keyword>
<gene>
    <name evidence="6" type="ORF">KUTeg_021019</name>
</gene>
<proteinExistence type="inferred from homology"/>
<comment type="function">
    <text evidence="5">Decapping scavenger enzyme that catalyzes the cleavage of a residual cap structure following the degradation of mRNAs by the 3'-&gt;5' exosome-mediated mRNA decay pathway.</text>
</comment>
<comment type="caution">
    <text evidence="6">The sequence shown here is derived from an EMBL/GenBank/DDBJ whole genome shotgun (WGS) entry which is preliminary data.</text>
</comment>
<dbReference type="EC" id="3.6.1.59" evidence="2 5"/>
<dbReference type="InterPro" id="IPR008594">
    <property type="entry name" value="DcpS/DCS2"/>
</dbReference>
<evidence type="ECO:0000256" key="4">
    <source>
        <dbReference type="ARBA" id="ARBA00048222"/>
    </source>
</evidence>